<dbReference type="InterPro" id="IPR037041">
    <property type="entry name" value="Trigger_fac_C_sf"/>
</dbReference>
<evidence type="ECO:0000256" key="3">
    <source>
        <dbReference type="ARBA" id="ARBA00013194"/>
    </source>
</evidence>
<keyword evidence="5 9" id="KW-0697">Rotamase</keyword>
<evidence type="ECO:0000259" key="12">
    <source>
        <dbReference type="Pfam" id="PF05698"/>
    </source>
</evidence>
<dbReference type="PIRSF" id="PIRSF003095">
    <property type="entry name" value="Trigger_factor"/>
    <property type="match status" value="1"/>
</dbReference>
<dbReference type="Gene3D" id="3.30.70.1050">
    <property type="entry name" value="Trigger factor ribosome-binding domain"/>
    <property type="match status" value="1"/>
</dbReference>
<dbReference type="EC" id="5.2.1.8" evidence="3 9"/>
<dbReference type="PANTHER" id="PTHR30560">
    <property type="entry name" value="TRIGGER FACTOR CHAPERONE AND PEPTIDYL-PROLYL CIS/TRANS ISOMERASE"/>
    <property type="match status" value="1"/>
</dbReference>
<dbReference type="InterPro" id="IPR008881">
    <property type="entry name" value="Trigger_fac_ribosome-bd_bac"/>
</dbReference>
<feature type="domain" description="Trigger factor ribosome-binding bacterial" evidence="11">
    <location>
        <begin position="16"/>
        <end position="152"/>
    </location>
</feature>
<comment type="caution">
    <text evidence="13">The sequence shown here is derived from an EMBL/GenBank/DDBJ whole genome shotgun (WGS) entry which is preliminary data.</text>
</comment>
<dbReference type="AlphaFoldDB" id="A0A1E5IL01"/>
<dbReference type="Pfam" id="PF05698">
    <property type="entry name" value="Trigger_C"/>
    <property type="match status" value="1"/>
</dbReference>
<dbReference type="GO" id="GO:0043022">
    <property type="term" value="F:ribosome binding"/>
    <property type="evidence" value="ECO:0007669"/>
    <property type="project" value="TreeGrafter"/>
</dbReference>
<dbReference type="PANTHER" id="PTHR30560:SF3">
    <property type="entry name" value="TRIGGER FACTOR-LIKE PROTEIN TIG, CHLOROPLASTIC"/>
    <property type="match status" value="1"/>
</dbReference>
<accession>A0A1E5IL01</accession>
<evidence type="ECO:0000313" key="13">
    <source>
        <dbReference type="EMBL" id="OEG70628.1"/>
    </source>
</evidence>
<keyword evidence="9" id="KW-0132">Cell division</keyword>
<name>A0A1E5IL01_ENDTX</name>
<evidence type="ECO:0000256" key="6">
    <source>
        <dbReference type="ARBA" id="ARBA00023186"/>
    </source>
</evidence>
<comment type="function">
    <text evidence="9">Involved in protein export. Acts as a chaperone by maintaining the newly synthesized protein in an open conformation. Functions as a peptidyl-prolyl cis-trans isomerase.</text>
</comment>
<proteinExistence type="inferred from homology"/>
<organism evidence="13 14">
    <name type="scientific">Endomicrobium trichonymphae</name>
    <dbReference type="NCBI Taxonomy" id="1408204"/>
    <lineage>
        <taxon>Bacteria</taxon>
        <taxon>Pseudomonadati</taxon>
        <taxon>Elusimicrobiota</taxon>
        <taxon>Endomicrobiia</taxon>
        <taxon>Endomicrobiales</taxon>
        <taxon>Endomicrobiaceae</taxon>
        <taxon>Candidatus Endomicrobiellum</taxon>
    </lineage>
</organism>
<protein>
    <recommendedName>
        <fullName evidence="4 9">Trigger factor</fullName>
        <shortName evidence="9">TF</shortName>
        <ecNumber evidence="3 9">5.2.1.8</ecNumber>
    </recommendedName>
    <alternativeName>
        <fullName evidence="8 9">PPIase</fullName>
    </alternativeName>
</protein>
<dbReference type="InterPro" id="IPR008880">
    <property type="entry name" value="Trigger_fac_C"/>
</dbReference>
<evidence type="ECO:0000259" key="11">
    <source>
        <dbReference type="Pfam" id="PF05697"/>
    </source>
</evidence>
<evidence type="ECO:0000256" key="4">
    <source>
        <dbReference type="ARBA" id="ARBA00016902"/>
    </source>
</evidence>
<dbReference type="GO" id="GO:0005737">
    <property type="term" value="C:cytoplasm"/>
    <property type="evidence" value="ECO:0007669"/>
    <property type="project" value="UniProtKB-SubCell"/>
</dbReference>
<sequence>MSRENKMIDFKSAVIVEKLCSITMDVEVSENIVADEIKSAFSRIQQEVKIDGFRHGKVPMNIIKQKFAGEAKDRVVESIIKKTVLDALKKEEFISVGFPVIEEFDYELGQTLKYRFTAERHPKIEVKDYKGIPLKKEIFKITDKSLEQNLEVLRERNAKLVPSKSDKVTDKSFVSVDYDAFGADGKELPEIKAKNYIIDLNSENTAKEFKEALRGLKTGDERDAKIEYPLAYPSEILAGKTVTFKIRVVEIKEKELPDLDSDFAKDMGSENLEDLKTKVKEAVEAEERRRQDIDIEKQIIEYLLEKNKFEVPQSLVAENEESLIKKMKNYMKGQGASEEYVEKQVRLGQEKFREEAEKKIRLSYILNSIFKNENLTVTDADIEEEKSKMKTSNPGRESTVDKYFAEKKEDIMLSLKEQKLFGFLLASANIETEEKNMLLKKDEDEK</sequence>
<evidence type="ECO:0000259" key="10">
    <source>
        <dbReference type="Pfam" id="PF00254"/>
    </source>
</evidence>
<evidence type="ECO:0000256" key="2">
    <source>
        <dbReference type="ARBA" id="ARBA00005464"/>
    </source>
</evidence>
<dbReference type="GO" id="GO:0003755">
    <property type="term" value="F:peptidyl-prolyl cis-trans isomerase activity"/>
    <property type="evidence" value="ECO:0007669"/>
    <property type="project" value="UniProtKB-UniRule"/>
</dbReference>
<dbReference type="GO" id="GO:0015031">
    <property type="term" value="P:protein transport"/>
    <property type="evidence" value="ECO:0007669"/>
    <property type="project" value="UniProtKB-UniRule"/>
</dbReference>
<feature type="domain" description="PPIase FKBP-type" evidence="10">
    <location>
        <begin position="167"/>
        <end position="248"/>
    </location>
</feature>
<dbReference type="Pfam" id="PF05697">
    <property type="entry name" value="Trigger_N"/>
    <property type="match status" value="1"/>
</dbReference>
<keyword evidence="6 9" id="KW-0143">Chaperone</keyword>
<dbReference type="HAMAP" id="MF_00303">
    <property type="entry name" value="Trigger_factor_Tig"/>
    <property type="match status" value="1"/>
</dbReference>
<evidence type="ECO:0000313" key="14">
    <source>
        <dbReference type="Proteomes" id="UP000095237"/>
    </source>
</evidence>
<dbReference type="Proteomes" id="UP000095237">
    <property type="component" value="Unassembled WGS sequence"/>
</dbReference>
<evidence type="ECO:0000256" key="5">
    <source>
        <dbReference type="ARBA" id="ARBA00023110"/>
    </source>
</evidence>
<dbReference type="SUPFAM" id="SSF54534">
    <property type="entry name" value="FKBP-like"/>
    <property type="match status" value="1"/>
</dbReference>
<dbReference type="GO" id="GO:0043335">
    <property type="term" value="P:protein unfolding"/>
    <property type="evidence" value="ECO:0007669"/>
    <property type="project" value="TreeGrafter"/>
</dbReference>
<dbReference type="Gene3D" id="1.10.3120.10">
    <property type="entry name" value="Trigger factor, C-terminal domain"/>
    <property type="match status" value="1"/>
</dbReference>
<keyword evidence="9" id="KW-0963">Cytoplasm</keyword>
<comment type="catalytic activity">
    <reaction evidence="1 9">
        <text>[protein]-peptidylproline (omega=180) = [protein]-peptidylproline (omega=0)</text>
        <dbReference type="Rhea" id="RHEA:16237"/>
        <dbReference type="Rhea" id="RHEA-COMP:10747"/>
        <dbReference type="Rhea" id="RHEA-COMP:10748"/>
        <dbReference type="ChEBI" id="CHEBI:83833"/>
        <dbReference type="ChEBI" id="CHEBI:83834"/>
        <dbReference type="EC" id="5.2.1.8"/>
    </reaction>
</comment>
<evidence type="ECO:0000256" key="9">
    <source>
        <dbReference type="HAMAP-Rule" id="MF_00303"/>
    </source>
</evidence>
<keyword evidence="14" id="KW-1185">Reference proteome</keyword>
<keyword evidence="9" id="KW-0131">Cell cycle</keyword>
<comment type="domain">
    <text evidence="9">Consists of 3 domains; the N-terminus binds the ribosome, the middle domain has PPIase activity, while the C-terminus has intrinsic chaperone activity on its own.</text>
</comment>
<evidence type="ECO:0000256" key="1">
    <source>
        <dbReference type="ARBA" id="ARBA00000971"/>
    </source>
</evidence>
<dbReference type="SUPFAM" id="SSF102735">
    <property type="entry name" value="Trigger factor ribosome-binding domain"/>
    <property type="match status" value="1"/>
</dbReference>
<dbReference type="InterPro" id="IPR001179">
    <property type="entry name" value="PPIase_FKBP_dom"/>
</dbReference>
<gene>
    <name evidence="9" type="primary">tig</name>
    <name evidence="13" type="ORF">ATZ36_16690</name>
</gene>
<dbReference type="GO" id="GO:0051301">
    <property type="term" value="P:cell division"/>
    <property type="evidence" value="ECO:0007669"/>
    <property type="project" value="UniProtKB-KW"/>
</dbReference>
<keyword evidence="7 9" id="KW-0413">Isomerase</keyword>
<reference evidence="13 14" key="1">
    <citation type="submission" date="2015-11" db="EMBL/GenBank/DDBJ databases">
        <title>Evidence for parallel genomic evolution in an endosymbiosis of termite gut flagellates.</title>
        <authorList>
            <person name="Zheng H."/>
        </authorList>
    </citation>
    <scope>NUCLEOTIDE SEQUENCE [LARGE SCALE GENOMIC DNA]</scope>
    <source>
        <strain evidence="13 14">CET450</strain>
    </source>
</reference>
<dbReference type="EMBL" id="LNVX01000291">
    <property type="protein sequence ID" value="OEG70628.1"/>
    <property type="molecule type" value="Genomic_DNA"/>
</dbReference>
<comment type="similarity">
    <text evidence="2 9">Belongs to the FKBP-type PPIase family. Tig subfamily.</text>
</comment>
<dbReference type="InterPro" id="IPR036611">
    <property type="entry name" value="Trigger_fac_ribosome-bd_sf"/>
</dbReference>
<evidence type="ECO:0000256" key="8">
    <source>
        <dbReference type="ARBA" id="ARBA00029986"/>
    </source>
</evidence>
<dbReference type="Pfam" id="PF00254">
    <property type="entry name" value="FKBP_C"/>
    <property type="match status" value="1"/>
</dbReference>
<evidence type="ECO:0000256" key="7">
    <source>
        <dbReference type="ARBA" id="ARBA00023235"/>
    </source>
</evidence>
<comment type="subcellular location">
    <subcellularLocation>
        <location evidence="9">Cytoplasm</location>
    </subcellularLocation>
    <text evidence="9">About half TF is bound to the ribosome near the polypeptide exit tunnel while the other half is free in the cytoplasm.</text>
</comment>
<dbReference type="NCBIfam" id="TIGR00115">
    <property type="entry name" value="tig"/>
    <property type="match status" value="1"/>
</dbReference>
<dbReference type="InterPro" id="IPR027304">
    <property type="entry name" value="Trigger_fact/SurA_dom_sf"/>
</dbReference>
<dbReference type="InterPro" id="IPR005215">
    <property type="entry name" value="Trig_fac"/>
</dbReference>
<dbReference type="GO" id="GO:0051083">
    <property type="term" value="P:'de novo' cotranslational protein folding"/>
    <property type="evidence" value="ECO:0007669"/>
    <property type="project" value="TreeGrafter"/>
</dbReference>
<dbReference type="GO" id="GO:0044183">
    <property type="term" value="F:protein folding chaperone"/>
    <property type="evidence" value="ECO:0007669"/>
    <property type="project" value="TreeGrafter"/>
</dbReference>
<dbReference type="InterPro" id="IPR046357">
    <property type="entry name" value="PPIase_dom_sf"/>
</dbReference>
<feature type="domain" description="Trigger factor C-terminal" evidence="12">
    <location>
        <begin position="272"/>
        <end position="421"/>
    </location>
</feature>
<dbReference type="Gene3D" id="3.10.50.40">
    <property type="match status" value="1"/>
</dbReference>
<dbReference type="SUPFAM" id="SSF109998">
    <property type="entry name" value="Triger factor/SurA peptide-binding domain-like"/>
    <property type="match status" value="1"/>
</dbReference>